<keyword evidence="4" id="KW-0524">Neurogenesis</keyword>
<dbReference type="GO" id="GO:0016199">
    <property type="term" value="P:axon midline choice point recognition"/>
    <property type="evidence" value="ECO:0007669"/>
    <property type="project" value="UniProtKB-ARBA"/>
</dbReference>
<keyword evidence="9" id="KW-0863">Zinc-finger</keyword>
<comment type="function">
    <text evidence="8">Putative transcription factor required for axon growth and guidance in the central and peripheral nervous systems. Repels CNS axons away from the midline by promoting the expression of the midline repellent sli and its receptor robo.</text>
</comment>
<dbReference type="SMART" id="SM00355">
    <property type="entry name" value="ZnF_C2H2"/>
    <property type="match status" value="2"/>
</dbReference>
<dbReference type="InterPro" id="IPR011333">
    <property type="entry name" value="SKP1/BTB/POZ_sf"/>
</dbReference>
<evidence type="ECO:0000256" key="2">
    <source>
        <dbReference type="ARBA" id="ARBA00022473"/>
    </source>
</evidence>
<dbReference type="SUPFAM" id="SSF54695">
    <property type="entry name" value="POZ domain"/>
    <property type="match status" value="1"/>
</dbReference>
<evidence type="ECO:0000256" key="10">
    <source>
        <dbReference type="SAM" id="MobiDB-lite"/>
    </source>
</evidence>
<evidence type="ECO:0000256" key="7">
    <source>
        <dbReference type="ARBA" id="ARBA00023242"/>
    </source>
</evidence>
<organism evidence="13 14">
    <name type="scientific">Agrilus planipennis</name>
    <name type="common">Emerald ash borer</name>
    <name type="synonym">Agrilus marcopoli</name>
    <dbReference type="NCBI Taxonomy" id="224129"/>
    <lineage>
        <taxon>Eukaryota</taxon>
        <taxon>Metazoa</taxon>
        <taxon>Ecdysozoa</taxon>
        <taxon>Arthropoda</taxon>
        <taxon>Hexapoda</taxon>
        <taxon>Insecta</taxon>
        <taxon>Pterygota</taxon>
        <taxon>Neoptera</taxon>
        <taxon>Endopterygota</taxon>
        <taxon>Coleoptera</taxon>
        <taxon>Polyphaga</taxon>
        <taxon>Elateriformia</taxon>
        <taxon>Buprestoidea</taxon>
        <taxon>Buprestidae</taxon>
        <taxon>Agrilinae</taxon>
        <taxon>Agrilus</taxon>
    </lineage>
</organism>
<evidence type="ECO:0000256" key="6">
    <source>
        <dbReference type="ARBA" id="ARBA00023163"/>
    </source>
</evidence>
<accession>A0A1W4X9Y5</accession>
<name>A0A1W4X9Y5_AGRPL</name>
<dbReference type="RefSeq" id="XP_018332839.1">
    <property type="nucleotide sequence ID" value="XM_018477337.2"/>
</dbReference>
<keyword evidence="5" id="KW-0805">Transcription regulation</keyword>
<dbReference type="InterPro" id="IPR000210">
    <property type="entry name" value="BTB/POZ_dom"/>
</dbReference>
<keyword evidence="13" id="KW-1185">Reference proteome</keyword>
<dbReference type="PANTHER" id="PTHR23110:SF111">
    <property type="entry name" value="LONGITUDINALS LACKING PROTEIN, ISOFORMS F_I_K_T"/>
    <property type="match status" value="1"/>
</dbReference>
<dbReference type="GeneID" id="108742239"/>
<dbReference type="GO" id="GO:0007526">
    <property type="term" value="P:larval somatic muscle development"/>
    <property type="evidence" value="ECO:0007669"/>
    <property type="project" value="UniProtKB-ARBA"/>
</dbReference>
<keyword evidence="9" id="KW-0479">Metal-binding</keyword>
<dbReference type="GO" id="GO:0006357">
    <property type="term" value="P:regulation of transcription by RNA polymerase II"/>
    <property type="evidence" value="ECO:0007669"/>
    <property type="project" value="TreeGrafter"/>
</dbReference>
<dbReference type="GO" id="GO:0007464">
    <property type="term" value="P:R3/R4 cell fate commitment"/>
    <property type="evidence" value="ECO:0007669"/>
    <property type="project" value="UniProtKB-ARBA"/>
</dbReference>
<dbReference type="PROSITE" id="PS50097">
    <property type="entry name" value="BTB"/>
    <property type="match status" value="1"/>
</dbReference>
<comment type="subcellular location">
    <subcellularLocation>
        <location evidence="1">Nucleus</location>
    </subcellularLocation>
</comment>
<dbReference type="Gene3D" id="3.30.160.60">
    <property type="entry name" value="Classic Zinc Finger"/>
    <property type="match status" value="1"/>
</dbReference>
<dbReference type="Pfam" id="PF00651">
    <property type="entry name" value="BTB"/>
    <property type="match status" value="1"/>
</dbReference>
<dbReference type="InterPro" id="IPR013087">
    <property type="entry name" value="Znf_C2H2_type"/>
</dbReference>
<keyword evidence="2" id="KW-0217">Developmental protein</keyword>
<keyword evidence="9" id="KW-0862">Zinc</keyword>
<dbReference type="CTD" id="44548"/>
<feature type="compositionally biased region" description="Polar residues" evidence="10">
    <location>
        <begin position="202"/>
        <end position="213"/>
    </location>
</feature>
<dbReference type="GO" id="GO:0045467">
    <property type="term" value="P:R7 cell development"/>
    <property type="evidence" value="ECO:0007669"/>
    <property type="project" value="UniProtKB-ARBA"/>
</dbReference>
<feature type="region of interest" description="Disordered" evidence="10">
    <location>
        <begin position="114"/>
        <end position="213"/>
    </location>
</feature>
<keyword evidence="6" id="KW-0804">Transcription</keyword>
<feature type="domain" description="BTB" evidence="11">
    <location>
        <begin position="32"/>
        <end position="97"/>
    </location>
</feature>
<keyword evidence="7" id="KW-0539">Nucleus</keyword>
<dbReference type="GO" id="GO:0005634">
    <property type="term" value="C:nucleus"/>
    <property type="evidence" value="ECO:0007669"/>
    <property type="project" value="UniProtKB-SubCell"/>
</dbReference>
<feature type="region of interest" description="Disordered" evidence="10">
    <location>
        <begin position="292"/>
        <end position="317"/>
    </location>
</feature>
<feature type="domain" description="C2H2-type" evidence="12">
    <location>
        <begin position="430"/>
        <end position="457"/>
    </location>
</feature>
<dbReference type="GO" id="GO:0035167">
    <property type="term" value="P:larval lymph gland hemopoiesis"/>
    <property type="evidence" value="ECO:0007669"/>
    <property type="project" value="UniProtKB-ARBA"/>
</dbReference>
<evidence type="ECO:0000313" key="13">
    <source>
        <dbReference type="Proteomes" id="UP000192223"/>
    </source>
</evidence>
<protein>
    <submittedName>
        <fullName evidence="14">Longitudinals lacking protein, isoforms A/B/D/L isoform X3</fullName>
    </submittedName>
</protein>
<dbReference type="PROSITE" id="PS50157">
    <property type="entry name" value="ZINC_FINGER_C2H2_2"/>
    <property type="match status" value="1"/>
</dbReference>
<evidence type="ECO:0000259" key="12">
    <source>
        <dbReference type="PROSITE" id="PS50157"/>
    </source>
</evidence>
<reference evidence="14" key="1">
    <citation type="submission" date="2025-08" db="UniProtKB">
        <authorList>
            <consortium name="RefSeq"/>
        </authorList>
    </citation>
    <scope>IDENTIFICATION</scope>
    <source>
        <tissue evidence="14">Entire body</tissue>
    </source>
</reference>
<evidence type="ECO:0000259" key="11">
    <source>
        <dbReference type="PROSITE" id="PS50097"/>
    </source>
</evidence>
<dbReference type="CDD" id="cd18315">
    <property type="entry name" value="BTB_POZ_BAB-like"/>
    <property type="match status" value="1"/>
</dbReference>
<feature type="compositionally biased region" description="Basic and acidic residues" evidence="10">
    <location>
        <begin position="181"/>
        <end position="190"/>
    </location>
</feature>
<evidence type="ECO:0000256" key="5">
    <source>
        <dbReference type="ARBA" id="ARBA00023015"/>
    </source>
</evidence>
<evidence type="ECO:0000256" key="8">
    <source>
        <dbReference type="ARBA" id="ARBA00037382"/>
    </source>
</evidence>
<dbReference type="AlphaFoldDB" id="A0A1W4X9Y5"/>
<evidence type="ECO:0000256" key="9">
    <source>
        <dbReference type="PROSITE-ProRule" id="PRU00042"/>
    </source>
</evidence>
<dbReference type="Proteomes" id="UP000192223">
    <property type="component" value="Unplaced"/>
</dbReference>
<dbReference type="GO" id="GO:0008270">
    <property type="term" value="F:zinc ion binding"/>
    <property type="evidence" value="ECO:0007669"/>
    <property type="project" value="UniProtKB-KW"/>
</dbReference>
<dbReference type="SMART" id="SM00225">
    <property type="entry name" value="BTB"/>
    <property type="match status" value="1"/>
</dbReference>
<evidence type="ECO:0000256" key="4">
    <source>
        <dbReference type="ARBA" id="ARBA00022902"/>
    </source>
</evidence>
<evidence type="ECO:0000256" key="1">
    <source>
        <dbReference type="ARBA" id="ARBA00004123"/>
    </source>
</evidence>
<dbReference type="FunFam" id="3.30.710.10:FF:000091">
    <property type="entry name" value="Lola, isoform F"/>
    <property type="match status" value="1"/>
</dbReference>
<keyword evidence="3" id="KW-0221">Differentiation</keyword>
<dbReference type="GO" id="GO:0048813">
    <property type="term" value="P:dendrite morphogenesis"/>
    <property type="evidence" value="ECO:0007669"/>
    <property type="project" value="UniProtKB-ARBA"/>
</dbReference>
<dbReference type="Gene3D" id="3.30.710.10">
    <property type="entry name" value="Potassium Channel Kv1.1, Chain A"/>
    <property type="match status" value="1"/>
</dbReference>
<dbReference type="InterPro" id="IPR051095">
    <property type="entry name" value="Dros_DevTransReg"/>
</dbReference>
<dbReference type="GO" id="GO:0045476">
    <property type="term" value="P:nurse cell apoptotic process"/>
    <property type="evidence" value="ECO:0007669"/>
    <property type="project" value="UniProtKB-ARBA"/>
</dbReference>
<gene>
    <name evidence="14" type="primary">LOC108742239</name>
</gene>
<dbReference type="OrthoDB" id="407106at2759"/>
<dbReference type="PANTHER" id="PTHR23110">
    <property type="entry name" value="BTB DOMAIN TRANSCRIPTION FACTOR"/>
    <property type="match status" value="1"/>
</dbReference>
<evidence type="ECO:0000256" key="3">
    <source>
        <dbReference type="ARBA" id="ARBA00022782"/>
    </source>
</evidence>
<feature type="compositionally biased region" description="Basic and acidic residues" evidence="10">
    <location>
        <begin position="116"/>
        <end position="127"/>
    </location>
</feature>
<feature type="compositionally biased region" description="Basic and acidic residues" evidence="10">
    <location>
        <begin position="153"/>
        <end position="165"/>
    </location>
</feature>
<evidence type="ECO:0000313" key="14">
    <source>
        <dbReference type="RefSeq" id="XP_018332839.1"/>
    </source>
</evidence>
<dbReference type="GO" id="GO:0008406">
    <property type="term" value="P:gonad development"/>
    <property type="evidence" value="ECO:0007669"/>
    <property type="project" value="UniProtKB-ARBA"/>
</dbReference>
<proteinExistence type="predicted"/>
<dbReference type="SUPFAM" id="SSF57667">
    <property type="entry name" value="beta-beta-alpha zinc fingers"/>
    <property type="match status" value="1"/>
</dbReference>
<dbReference type="InterPro" id="IPR036236">
    <property type="entry name" value="Znf_C2H2_sf"/>
</dbReference>
<sequence length="488" mass="54453">MDDDQQFCLRWNNHQSTLVAVFDTLLENGTLVDCTLAAEGKFLNAHKVVLSACSPYFETLLSQNYDKHPIFILKDVKFQELKAMMDYMYRGEVNISQDQLGALLKAAESLQIKGLSDNRKGESETKKTVVPPPAKSPTPQTSTIPKVQGLTIEQRKSRDFDDTREGSQSPGPRKRKRIRRKSTDDLDNHQDASNSSESHSSQAPPVQNIPSSLPAASTIANVPEPIETKSEILTRHKTSVASNESDLSQVPIIKEKIETHSEIMLEPKSEYVEEMNEEESIEDLTLDDDDLSNMELSGNQGAGPSHGNAGEGSSQGFGNWHMGNQNQDEVFLAAQEAVGAHRDSQEVINDVDLLQNDSDDLQHTYVDEAGQWTIQVIYPEGYDVVPPLISETDTLISLEEENVCDNSKKAKSPSRKKFSNATEYRTANGFECPNCDKVYSAGRNLLRHINVECGKEPQFSCPLCKYKNYRRNEVTNHVKNKHGNIIVV</sequence>